<dbReference type="InterPro" id="IPR052920">
    <property type="entry name" value="DNA-binding_regulatory"/>
</dbReference>
<dbReference type="EMBL" id="ASWO01000005">
    <property type="protein sequence ID" value="EOT83875.1"/>
    <property type="molecule type" value="Genomic_DNA"/>
</dbReference>
<keyword evidence="1" id="KW-0812">Transmembrane</keyword>
<dbReference type="InterPro" id="IPR000383">
    <property type="entry name" value="Xaa-Pro-like_dom"/>
</dbReference>
<sequence length="308" mass="34607">MKIFIRIFFVLLFIVVVGLIFAGNYFYNYAVVPSEKSFLESDTPGTKVKKSADQEWFEQATGRTDWHLTAEDGLKLRAIYIPSDSPSTKTALVVHGYMGKADTMAAYAKMYHDMGYNVLVPDARGHGQSEGDYIGFGWHERRDMVGWIDEIIQKNGSDETITLFGISMGAATVMMTAGEPLPKNVVSIVEDCGYASVNEELTYQLKELFGLPAFPLIPVTSLVTKVRANYFFGEADVVKQLHKNQLPILFIHGDADTFVPFHMLDEVYEATNGPKEKWVVPGAEHAKSYAVDPEQYRQKVKAFLEKYN</sequence>
<keyword evidence="4" id="KW-1185">Reference proteome</keyword>
<dbReference type="RefSeq" id="WP_016185530.1">
    <property type="nucleotide sequence ID" value="NZ_ASWO01000005.1"/>
</dbReference>
<evidence type="ECO:0000259" key="2">
    <source>
        <dbReference type="Pfam" id="PF02129"/>
    </source>
</evidence>
<dbReference type="PANTHER" id="PTHR43358:SF4">
    <property type="entry name" value="ALPHA_BETA HYDROLASE FOLD-1 DOMAIN-CONTAINING PROTEIN"/>
    <property type="match status" value="1"/>
</dbReference>
<protein>
    <submittedName>
        <fullName evidence="3">X-Pro dipeptidyl-peptidase</fullName>
    </submittedName>
</protein>
<organism evidence="3 4">
    <name type="scientific">Enterococcus sulfureus ATCC 49903</name>
    <dbReference type="NCBI Taxonomy" id="1140003"/>
    <lineage>
        <taxon>Bacteria</taxon>
        <taxon>Bacillati</taxon>
        <taxon>Bacillota</taxon>
        <taxon>Bacilli</taxon>
        <taxon>Lactobacillales</taxon>
        <taxon>Enterococcaceae</taxon>
        <taxon>Enterococcus</taxon>
    </lineage>
</organism>
<proteinExistence type="predicted"/>
<reference evidence="3 4" key="1">
    <citation type="submission" date="2013-03" db="EMBL/GenBank/DDBJ databases">
        <title>The Genome Sequence of Enterococcus sulfureus ATCC_49903 (PacBio/Illumina hybrid assembly).</title>
        <authorList>
            <consortium name="The Broad Institute Genomics Platform"/>
            <consortium name="The Broad Institute Genome Sequencing Center for Infectious Disease"/>
            <person name="Earl A."/>
            <person name="Russ C."/>
            <person name="Gilmore M."/>
            <person name="Surin D."/>
            <person name="Walker B."/>
            <person name="Young S."/>
            <person name="Zeng Q."/>
            <person name="Gargeya S."/>
            <person name="Fitzgerald M."/>
            <person name="Haas B."/>
            <person name="Abouelleil A."/>
            <person name="Allen A.W."/>
            <person name="Alvarado L."/>
            <person name="Arachchi H.M."/>
            <person name="Berlin A.M."/>
            <person name="Chapman S.B."/>
            <person name="Gainer-Dewar J."/>
            <person name="Goldberg J."/>
            <person name="Griggs A."/>
            <person name="Gujja S."/>
            <person name="Hansen M."/>
            <person name="Howarth C."/>
            <person name="Imamovic A."/>
            <person name="Ireland A."/>
            <person name="Larimer J."/>
            <person name="McCowan C."/>
            <person name="Murphy C."/>
            <person name="Pearson M."/>
            <person name="Poon T.W."/>
            <person name="Priest M."/>
            <person name="Roberts A."/>
            <person name="Saif S."/>
            <person name="Shea T."/>
            <person name="Sisk P."/>
            <person name="Sykes S."/>
            <person name="Wortman J."/>
            <person name="Nusbaum C."/>
            <person name="Birren B."/>
        </authorList>
    </citation>
    <scope>NUCLEOTIDE SEQUENCE [LARGE SCALE GENOMIC DNA]</scope>
    <source>
        <strain evidence="3 4">ATCC 49903</strain>
    </source>
</reference>
<dbReference type="Gene3D" id="3.40.50.1820">
    <property type="entry name" value="alpha/beta hydrolase"/>
    <property type="match status" value="1"/>
</dbReference>
<keyword evidence="1" id="KW-0472">Membrane</keyword>
<dbReference type="Pfam" id="PF02129">
    <property type="entry name" value="Peptidase_S15"/>
    <property type="match status" value="1"/>
</dbReference>
<dbReference type="GO" id="GO:0016787">
    <property type="term" value="F:hydrolase activity"/>
    <property type="evidence" value="ECO:0007669"/>
    <property type="project" value="InterPro"/>
</dbReference>
<dbReference type="eggNOG" id="COG1073">
    <property type="taxonomic scope" value="Bacteria"/>
</dbReference>
<keyword evidence="1" id="KW-1133">Transmembrane helix</keyword>
<feature type="transmembrane region" description="Helical" evidence="1">
    <location>
        <begin position="7"/>
        <end position="27"/>
    </location>
</feature>
<evidence type="ECO:0000256" key="1">
    <source>
        <dbReference type="SAM" id="Phobius"/>
    </source>
</evidence>
<dbReference type="AlphaFoldDB" id="S0P162"/>
<feature type="domain" description="Xaa-Pro dipeptidyl-peptidase-like" evidence="2">
    <location>
        <begin position="73"/>
        <end position="214"/>
    </location>
</feature>
<evidence type="ECO:0000313" key="4">
    <source>
        <dbReference type="Proteomes" id="UP000015961"/>
    </source>
</evidence>
<dbReference type="SUPFAM" id="SSF53474">
    <property type="entry name" value="alpha/beta-Hydrolases"/>
    <property type="match status" value="1"/>
</dbReference>
<dbReference type="InterPro" id="IPR029058">
    <property type="entry name" value="AB_hydrolase_fold"/>
</dbReference>
<dbReference type="PATRIC" id="fig|1140003.3.peg.1036"/>
<accession>S0P162</accession>
<name>S0P162_9ENTE</name>
<dbReference type="OrthoDB" id="9776685at2"/>
<evidence type="ECO:0000313" key="3">
    <source>
        <dbReference type="EMBL" id="EOT83875.1"/>
    </source>
</evidence>
<dbReference type="STRING" id="1140003.OMY_01078"/>
<comment type="caution">
    <text evidence="3">The sequence shown here is derived from an EMBL/GenBank/DDBJ whole genome shotgun (WGS) entry which is preliminary data.</text>
</comment>
<dbReference type="Proteomes" id="UP000015961">
    <property type="component" value="Unassembled WGS sequence"/>
</dbReference>
<gene>
    <name evidence="3" type="ORF">I573_01600</name>
</gene>
<dbReference type="PANTHER" id="PTHR43358">
    <property type="entry name" value="ALPHA/BETA-HYDROLASE"/>
    <property type="match status" value="1"/>
</dbReference>